<gene>
    <name evidence="4" type="ORF">FJA49_03140</name>
</gene>
<dbReference type="OrthoDB" id="7794186at2"/>
<evidence type="ECO:0000256" key="1">
    <source>
        <dbReference type="ARBA" id="ARBA00022729"/>
    </source>
</evidence>
<protein>
    <submittedName>
        <fullName evidence="4">T9SS type A sorting domain-containing protein</fullName>
    </submittedName>
</protein>
<keyword evidence="1 2" id="KW-0732">Signal</keyword>
<dbReference type="AlphaFoldDB" id="A0A501QGG3"/>
<organism evidence="4 5">
    <name type="scientific">Flavobacterium microcysteis</name>
    <dbReference type="NCBI Taxonomy" id="2596891"/>
    <lineage>
        <taxon>Bacteria</taxon>
        <taxon>Pseudomonadati</taxon>
        <taxon>Bacteroidota</taxon>
        <taxon>Flavobacteriia</taxon>
        <taxon>Flavobacteriales</taxon>
        <taxon>Flavobacteriaceae</taxon>
        <taxon>Flavobacterium</taxon>
    </lineage>
</organism>
<evidence type="ECO:0000259" key="3">
    <source>
        <dbReference type="Pfam" id="PF18962"/>
    </source>
</evidence>
<evidence type="ECO:0000313" key="5">
    <source>
        <dbReference type="Proteomes" id="UP000319175"/>
    </source>
</evidence>
<dbReference type="Pfam" id="PF18962">
    <property type="entry name" value="Por_Secre_tail"/>
    <property type="match status" value="1"/>
</dbReference>
<dbReference type="InterPro" id="IPR026444">
    <property type="entry name" value="Secre_tail"/>
</dbReference>
<dbReference type="Proteomes" id="UP000319175">
    <property type="component" value="Unassembled WGS sequence"/>
</dbReference>
<reference evidence="4 5" key="1">
    <citation type="submission" date="2019-06" db="EMBL/GenBank/DDBJ databases">
        <title>Flavobacterium sp. MaA-Y11 from geoumgang.</title>
        <authorList>
            <person name="Jeong S."/>
        </authorList>
    </citation>
    <scope>NUCLEOTIDE SEQUENCE [LARGE SCALE GENOMIC DNA]</scope>
    <source>
        <strain evidence="4 5">MaA-Y11</strain>
    </source>
</reference>
<evidence type="ECO:0000313" key="4">
    <source>
        <dbReference type="EMBL" id="TPD71890.1"/>
    </source>
</evidence>
<keyword evidence="5" id="KW-1185">Reference proteome</keyword>
<sequence length="699" mass="75935">MMKKYLNFFSLSLLLFFTSLSYGQTYTVTMSNVYVNNQWVNQGSAISFGANDIITVKLSVDVYSSTGNSGMLNVYYQRGSGYEPIVPSGGYGGTITGSGSRNFTIELNGAQFNASGGFIFAQFAVSGNNGAVPRSSNWPVIKPGAPPISNNSIVGTQTKFYGLSATITGSTPSGGNGSYFYQWQKNTTGSWSNIVGAHEQNYLTELLTQTTQFRRIVMSNGTTDHTSGAVVVTIVNSLPITNNSISGNQTINEGNTASFITGTSPSGGSGPDSYRYIWQKKSGNGTWTTIPNASNQNYSPGTPFVTTNYRRIVKSGNAADITSNEVTITVIPAPPIQNNTIVLNNGTINGSQPTGGIGVYNYSWILWGGEEPYTFPNTSQNLVITADIYNYLNTYPNLFIVRNVTSGSQILSSNSIVIAPLPVIQNNTISLNGSSVTGSLPTGGNGNYTYTWNLVGGEEPYVFPETSQSIVLSASIFQYLETYPNLFISRTVNSGNKVSYSNNVTLVPLPQIQNNTISANGLQIIGSQPTGGDNIYQYSWFISSPEDPIFFPDTTKDLDLNPYTNAIRVLQTYPTAVLYRLVKSANRSSYSNNLSFYSGRQRQKEMLFTQGSENFNSEPKIYPNPTTKAVNFETGLNQTTAVEIAAYNEFGINAVVFKGDVNPGQVIEWNIPSNYPKGLYFYKILSGNEEIKTGKIVYQ</sequence>
<dbReference type="EMBL" id="VFJE01000050">
    <property type="protein sequence ID" value="TPD71890.1"/>
    <property type="molecule type" value="Genomic_DNA"/>
</dbReference>
<evidence type="ECO:0000256" key="2">
    <source>
        <dbReference type="SAM" id="SignalP"/>
    </source>
</evidence>
<feature type="signal peptide" evidence="2">
    <location>
        <begin position="1"/>
        <end position="23"/>
    </location>
</feature>
<comment type="caution">
    <text evidence="4">The sequence shown here is derived from an EMBL/GenBank/DDBJ whole genome shotgun (WGS) entry which is preliminary data.</text>
</comment>
<dbReference type="NCBIfam" id="TIGR04183">
    <property type="entry name" value="Por_Secre_tail"/>
    <property type="match status" value="1"/>
</dbReference>
<accession>A0A501QGG3</accession>
<dbReference type="RefSeq" id="WP_139998767.1">
    <property type="nucleotide sequence ID" value="NZ_VFJE01000050.1"/>
</dbReference>
<feature type="chain" id="PRO_5021242694" evidence="2">
    <location>
        <begin position="24"/>
        <end position="699"/>
    </location>
</feature>
<feature type="domain" description="Secretion system C-terminal sorting" evidence="3">
    <location>
        <begin position="621"/>
        <end position="695"/>
    </location>
</feature>
<name>A0A501QGG3_9FLAO</name>
<proteinExistence type="predicted"/>